<dbReference type="EMBL" id="ML119701">
    <property type="protein sequence ID" value="RPA79247.1"/>
    <property type="molecule type" value="Genomic_DNA"/>
</dbReference>
<protein>
    <submittedName>
        <fullName evidence="2">Uncharacterized protein</fullName>
    </submittedName>
</protein>
<evidence type="ECO:0000313" key="3">
    <source>
        <dbReference type="Proteomes" id="UP000275078"/>
    </source>
</evidence>
<dbReference type="Proteomes" id="UP000275078">
    <property type="component" value="Unassembled WGS sequence"/>
</dbReference>
<name>A0A3N4I1D3_ASCIM</name>
<accession>A0A3N4I1D3</accession>
<feature type="transmembrane region" description="Helical" evidence="1">
    <location>
        <begin position="208"/>
        <end position="229"/>
    </location>
</feature>
<reference evidence="2 3" key="1">
    <citation type="journal article" date="2018" name="Nat. Ecol. Evol.">
        <title>Pezizomycetes genomes reveal the molecular basis of ectomycorrhizal truffle lifestyle.</title>
        <authorList>
            <person name="Murat C."/>
            <person name="Payen T."/>
            <person name="Noel B."/>
            <person name="Kuo A."/>
            <person name="Morin E."/>
            <person name="Chen J."/>
            <person name="Kohler A."/>
            <person name="Krizsan K."/>
            <person name="Balestrini R."/>
            <person name="Da Silva C."/>
            <person name="Montanini B."/>
            <person name="Hainaut M."/>
            <person name="Levati E."/>
            <person name="Barry K.W."/>
            <person name="Belfiori B."/>
            <person name="Cichocki N."/>
            <person name="Clum A."/>
            <person name="Dockter R.B."/>
            <person name="Fauchery L."/>
            <person name="Guy J."/>
            <person name="Iotti M."/>
            <person name="Le Tacon F."/>
            <person name="Lindquist E.A."/>
            <person name="Lipzen A."/>
            <person name="Malagnac F."/>
            <person name="Mello A."/>
            <person name="Molinier V."/>
            <person name="Miyauchi S."/>
            <person name="Poulain J."/>
            <person name="Riccioni C."/>
            <person name="Rubini A."/>
            <person name="Sitrit Y."/>
            <person name="Splivallo R."/>
            <person name="Traeger S."/>
            <person name="Wang M."/>
            <person name="Zifcakova L."/>
            <person name="Wipf D."/>
            <person name="Zambonelli A."/>
            <person name="Paolocci F."/>
            <person name="Nowrousian M."/>
            <person name="Ottonello S."/>
            <person name="Baldrian P."/>
            <person name="Spatafora J.W."/>
            <person name="Henrissat B."/>
            <person name="Nagy L.G."/>
            <person name="Aury J.M."/>
            <person name="Wincker P."/>
            <person name="Grigoriev I.V."/>
            <person name="Bonfante P."/>
            <person name="Martin F.M."/>
        </authorList>
    </citation>
    <scope>NUCLEOTIDE SEQUENCE [LARGE SCALE GENOMIC DNA]</scope>
    <source>
        <strain evidence="2 3">RN42</strain>
    </source>
</reference>
<keyword evidence="1" id="KW-0472">Membrane</keyword>
<evidence type="ECO:0000313" key="2">
    <source>
        <dbReference type="EMBL" id="RPA79247.1"/>
    </source>
</evidence>
<keyword evidence="3" id="KW-1185">Reference proteome</keyword>
<evidence type="ECO:0000256" key="1">
    <source>
        <dbReference type="SAM" id="Phobius"/>
    </source>
</evidence>
<proteinExistence type="predicted"/>
<sequence length="264" mass="29730">MAELASLQHFFNLLSQYYHILYLSSARYIATTKLSWRTLTNPVDAIAAQLNCTPGIYIPTNSLLSILPDDPPDLNVLQHGLNLVVAFTTPEYGPGRGLLFEKCPNQLIYGSPSNGAAPTGSDLFRNPPSGHHSSTKFSLTKTIPLLNTIFTLSPSTINTFFSKFSHAENFLILLPLPLIFLFGSELLRQYGSRQAIINIRPNNRLERWRLYLVCFLVVLDLCVVGNWTFERFTQTAYMVLSLGEYVAAGEVGRNGEWNWVRWLL</sequence>
<organism evidence="2 3">
    <name type="scientific">Ascobolus immersus RN42</name>
    <dbReference type="NCBI Taxonomy" id="1160509"/>
    <lineage>
        <taxon>Eukaryota</taxon>
        <taxon>Fungi</taxon>
        <taxon>Dikarya</taxon>
        <taxon>Ascomycota</taxon>
        <taxon>Pezizomycotina</taxon>
        <taxon>Pezizomycetes</taxon>
        <taxon>Pezizales</taxon>
        <taxon>Ascobolaceae</taxon>
        <taxon>Ascobolus</taxon>
    </lineage>
</organism>
<feature type="transmembrane region" description="Helical" evidence="1">
    <location>
        <begin position="170"/>
        <end position="187"/>
    </location>
</feature>
<keyword evidence="1" id="KW-0812">Transmembrane</keyword>
<gene>
    <name evidence="2" type="ORF">BJ508DRAFT_143295</name>
</gene>
<dbReference type="AlphaFoldDB" id="A0A3N4I1D3"/>
<keyword evidence="1" id="KW-1133">Transmembrane helix</keyword>